<dbReference type="InterPro" id="IPR041854">
    <property type="entry name" value="BFD-like_2Fe2S-bd_dom_sf"/>
</dbReference>
<feature type="domain" description="SoxA A3" evidence="3">
    <location>
        <begin position="375"/>
        <end position="451"/>
    </location>
</feature>
<evidence type="ECO:0000259" key="3">
    <source>
        <dbReference type="Pfam" id="PF17806"/>
    </source>
</evidence>
<gene>
    <name evidence="4" type="primary">hcnB</name>
    <name evidence="4" type="ORF">PH7735_00436</name>
</gene>
<dbReference type="EC" id="1.4.99.5" evidence="4"/>
<dbReference type="Proteomes" id="UP000051870">
    <property type="component" value="Unassembled WGS sequence"/>
</dbReference>
<organism evidence="4 5">
    <name type="scientific">Shimia thalassica</name>
    <dbReference type="NCBI Taxonomy" id="1715693"/>
    <lineage>
        <taxon>Bacteria</taxon>
        <taxon>Pseudomonadati</taxon>
        <taxon>Pseudomonadota</taxon>
        <taxon>Alphaproteobacteria</taxon>
        <taxon>Rhodobacterales</taxon>
        <taxon>Roseobacteraceae</taxon>
    </lineage>
</organism>
<protein>
    <submittedName>
        <fullName evidence="4">Hydrogen cyanide synthase subunit HcnB</fullName>
        <ecNumber evidence="4">1.4.99.5</ecNumber>
    </submittedName>
</protein>
<dbReference type="Gene3D" id="1.10.10.1100">
    <property type="entry name" value="BFD-like [2Fe-2S]-binding domain"/>
    <property type="match status" value="1"/>
</dbReference>
<dbReference type="PRINTS" id="PR00368">
    <property type="entry name" value="FADPNR"/>
</dbReference>
<sequence>MTDLIIIGAGPAGMAAAATAARGGAKVVLLDEQPRAGGQIYRNVAINNGRVPHLGEDYSKGAHLVAGLDHPNITCLFGSTVWRVEAGPSVVVSRHKKSQRMDAPHILIATGAQERPTPFPGWTLPGVMPAGAAQILMKSSDLMPRNAVLAGTGPLLYLIASQMIDADRPPLALVETQTPFMLATSLVHLPRALLDRHSIFKGLGLLRKIRKAGVARYASARAFRVTLDEDRLHFQFTSKGKPQSLLCDLVLSHQGVVPATQLSRAAGVPHIWNKAQRCWQPERNDEGKTPVDGIWIAGDSGGIHGADAARAEGVIAANAILCRLHGLRPEVAPHVNAHALNHRFRARAIRPFLDAAYAPAQEFLTPPDDAVVCRCEETTAGDLRLAMRNGASDLRHLKAATRAGMGPCQGRMCGLTLANLLSEHTGQSMDTIAPLRVRSPIKPVSLGELAALDRPES</sequence>
<evidence type="ECO:0000313" key="4">
    <source>
        <dbReference type="EMBL" id="CUJ84989.1"/>
    </source>
</evidence>
<evidence type="ECO:0000256" key="1">
    <source>
        <dbReference type="ARBA" id="ARBA00023002"/>
    </source>
</evidence>
<feature type="domain" description="FAD/NAD(P)-binding" evidence="2">
    <location>
        <begin position="3"/>
        <end position="313"/>
    </location>
</feature>
<dbReference type="InterPro" id="IPR036188">
    <property type="entry name" value="FAD/NAD-bd_sf"/>
</dbReference>
<keyword evidence="1 4" id="KW-0560">Oxidoreductase</keyword>
<dbReference type="PANTHER" id="PTHR42949:SF3">
    <property type="entry name" value="ANAEROBIC GLYCEROL-3-PHOSPHATE DEHYDROGENASE SUBUNIT B"/>
    <property type="match status" value="1"/>
</dbReference>
<dbReference type="SUPFAM" id="SSF51905">
    <property type="entry name" value="FAD/NAD(P)-binding domain"/>
    <property type="match status" value="1"/>
</dbReference>
<dbReference type="Pfam" id="PF07992">
    <property type="entry name" value="Pyr_redox_2"/>
    <property type="match status" value="1"/>
</dbReference>
<evidence type="ECO:0000259" key="2">
    <source>
        <dbReference type="Pfam" id="PF07992"/>
    </source>
</evidence>
<dbReference type="CDD" id="cd19946">
    <property type="entry name" value="GlpA-like_Fer2_BFD-like"/>
    <property type="match status" value="1"/>
</dbReference>
<dbReference type="Pfam" id="PF17806">
    <property type="entry name" value="SO_alpha_A3"/>
    <property type="match status" value="1"/>
</dbReference>
<dbReference type="AlphaFoldDB" id="A0A0P1I1T3"/>
<dbReference type="PANTHER" id="PTHR42949">
    <property type="entry name" value="ANAEROBIC GLYCEROL-3-PHOSPHATE DEHYDROGENASE SUBUNIT B"/>
    <property type="match status" value="1"/>
</dbReference>
<dbReference type="InterPro" id="IPR023753">
    <property type="entry name" value="FAD/NAD-binding_dom"/>
</dbReference>
<proteinExistence type="predicted"/>
<dbReference type="InterPro" id="IPR051691">
    <property type="entry name" value="Metab_Enz_Cyan_OpOx_G3PDH"/>
</dbReference>
<dbReference type="EMBL" id="CYTW01000001">
    <property type="protein sequence ID" value="CUJ84989.1"/>
    <property type="molecule type" value="Genomic_DNA"/>
</dbReference>
<dbReference type="GeneID" id="83879521"/>
<dbReference type="InterPro" id="IPR017224">
    <property type="entry name" value="Opine_Oxase_asu/HCN_bsu"/>
</dbReference>
<dbReference type="GO" id="GO:0050622">
    <property type="term" value="F:glycine dehydrogenase (cyanide-forming) activity"/>
    <property type="evidence" value="ECO:0007669"/>
    <property type="project" value="UniProtKB-EC"/>
</dbReference>
<dbReference type="STRING" id="1715693.PH7735_00436"/>
<keyword evidence="5" id="KW-1185">Reference proteome</keyword>
<dbReference type="PRINTS" id="PR00469">
    <property type="entry name" value="PNDRDTASEII"/>
</dbReference>
<dbReference type="InterPro" id="IPR041117">
    <property type="entry name" value="SoxA_A3"/>
</dbReference>
<name>A0A0P1I1T3_9RHOB</name>
<reference evidence="5" key="1">
    <citation type="submission" date="2015-09" db="EMBL/GenBank/DDBJ databases">
        <authorList>
            <person name="Rodrigo-Torres Lidia"/>
            <person name="Arahal R.David."/>
        </authorList>
    </citation>
    <scope>NUCLEOTIDE SEQUENCE [LARGE SCALE GENOMIC DNA]</scope>
    <source>
        <strain evidence="5">CECT 7735</strain>
    </source>
</reference>
<dbReference type="RefSeq" id="WP_058309680.1">
    <property type="nucleotide sequence ID" value="NZ_CYTW01000001.1"/>
</dbReference>
<dbReference type="Gene3D" id="3.50.50.60">
    <property type="entry name" value="FAD/NAD(P)-binding domain"/>
    <property type="match status" value="3"/>
</dbReference>
<accession>A0A0P1I1T3</accession>
<dbReference type="PIRSF" id="PIRSF037495">
    <property type="entry name" value="Opine_OX_OoxA/HcnB"/>
    <property type="match status" value="1"/>
</dbReference>
<evidence type="ECO:0000313" key="5">
    <source>
        <dbReference type="Proteomes" id="UP000051870"/>
    </source>
</evidence>